<name>A0A1K1UAB1_9GAMM</name>
<reference evidence="2 3" key="1">
    <citation type="submission" date="2016-11" db="EMBL/GenBank/DDBJ databases">
        <authorList>
            <person name="Jaros S."/>
            <person name="Januszkiewicz K."/>
            <person name="Wedrychowicz H."/>
        </authorList>
    </citation>
    <scope>NUCLEOTIDE SEQUENCE [LARGE SCALE GENOMIC DNA]</scope>
    <source>
        <strain evidence="2 3">DSM 21637</strain>
    </source>
</reference>
<protein>
    <submittedName>
        <fullName evidence="2">EAL domain-containing protein</fullName>
    </submittedName>
</protein>
<sequence>MRLDDLKIIISIDDFGAGYSSLQYLHRLPISLLKIDQCFVRRLPGDAGAAHILEAAITLAHKMGIQAIAEGVETLEVYDFLSGLGCDLAQGYLMSKPLPADEYTRWYQQCNGRYACWGGL</sequence>
<dbReference type="EMBL" id="FPJW01000001">
    <property type="protein sequence ID" value="SFX09758.1"/>
    <property type="molecule type" value="Genomic_DNA"/>
</dbReference>
<gene>
    <name evidence="2" type="ORF">SAMN02745752_00525</name>
</gene>
<evidence type="ECO:0000313" key="3">
    <source>
        <dbReference type="Proteomes" id="UP000182350"/>
    </source>
</evidence>
<proteinExistence type="predicted"/>
<evidence type="ECO:0000259" key="1">
    <source>
        <dbReference type="PROSITE" id="PS50883"/>
    </source>
</evidence>
<dbReference type="InterPro" id="IPR050706">
    <property type="entry name" value="Cyclic-di-GMP_PDE-like"/>
</dbReference>
<dbReference type="GO" id="GO:0071111">
    <property type="term" value="F:cyclic-guanylate-specific phosphodiesterase activity"/>
    <property type="evidence" value="ECO:0007669"/>
    <property type="project" value="InterPro"/>
</dbReference>
<dbReference type="PROSITE" id="PS50883">
    <property type="entry name" value="EAL"/>
    <property type="match status" value="1"/>
</dbReference>
<dbReference type="InterPro" id="IPR035919">
    <property type="entry name" value="EAL_sf"/>
</dbReference>
<evidence type="ECO:0000313" key="2">
    <source>
        <dbReference type="EMBL" id="SFX09758.1"/>
    </source>
</evidence>
<dbReference type="STRING" id="1122209.SAMN02745752_00525"/>
<dbReference type="Gene3D" id="3.20.20.450">
    <property type="entry name" value="EAL domain"/>
    <property type="match status" value="1"/>
</dbReference>
<dbReference type="Pfam" id="PF00563">
    <property type="entry name" value="EAL"/>
    <property type="match status" value="1"/>
</dbReference>
<keyword evidence="3" id="KW-1185">Reference proteome</keyword>
<dbReference type="InterPro" id="IPR001633">
    <property type="entry name" value="EAL_dom"/>
</dbReference>
<dbReference type="PANTHER" id="PTHR33121">
    <property type="entry name" value="CYCLIC DI-GMP PHOSPHODIESTERASE PDEF"/>
    <property type="match status" value="1"/>
</dbReference>
<feature type="domain" description="EAL" evidence="1">
    <location>
        <begin position="1"/>
        <end position="111"/>
    </location>
</feature>
<dbReference type="CDD" id="cd01948">
    <property type="entry name" value="EAL"/>
    <property type="match status" value="1"/>
</dbReference>
<dbReference type="Proteomes" id="UP000182350">
    <property type="component" value="Unassembled WGS sequence"/>
</dbReference>
<dbReference type="SUPFAM" id="SSF141868">
    <property type="entry name" value="EAL domain-like"/>
    <property type="match status" value="1"/>
</dbReference>
<dbReference type="PANTHER" id="PTHR33121:SF79">
    <property type="entry name" value="CYCLIC DI-GMP PHOSPHODIESTERASE PDED-RELATED"/>
    <property type="match status" value="1"/>
</dbReference>
<organism evidence="2 3">
    <name type="scientific">Marinospirillum alkaliphilum DSM 21637</name>
    <dbReference type="NCBI Taxonomy" id="1122209"/>
    <lineage>
        <taxon>Bacteria</taxon>
        <taxon>Pseudomonadati</taxon>
        <taxon>Pseudomonadota</taxon>
        <taxon>Gammaproteobacteria</taxon>
        <taxon>Oceanospirillales</taxon>
        <taxon>Oceanospirillaceae</taxon>
        <taxon>Marinospirillum</taxon>
    </lineage>
</organism>
<dbReference type="SMART" id="SM00052">
    <property type="entry name" value="EAL"/>
    <property type="match status" value="1"/>
</dbReference>
<dbReference type="RefSeq" id="WP_072324734.1">
    <property type="nucleotide sequence ID" value="NZ_FPJW01000001.1"/>
</dbReference>
<accession>A0A1K1UAB1</accession>
<dbReference type="AlphaFoldDB" id="A0A1K1UAB1"/>